<evidence type="ECO:0000313" key="3">
    <source>
        <dbReference type="Ensembl" id="ENSSLDP00000027562.1"/>
    </source>
</evidence>
<evidence type="ECO:0000313" key="4">
    <source>
        <dbReference type="Proteomes" id="UP000261360"/>
    </source>
</evidence>
<dbReference type="SUPFAM" id="SSF47473">
    <property type="entry name" value="EF-hand"/>
    <property type="match status" value="1"/>
</dbReference>
<dbReference type="PANTHER" id="PTHR14383:SF2">
    <property type="entry name" value="DIFFERENTIALLY EXPRESSED IN FDCP 6 HOMOLOG"/>
    <property type="match status" value="1"/>
</dbReference>
<feature type="domain" description="SWAP70 N-terminal EF-hand" evidence="2">
    <location>
        <begin position="2"/>
        <end position="83"/>
    </location>
</feature>
<reference evidence="3" key="2">
    <citation type="submission" date="2025-09" db="UniProtKB">
        <authorList>
            <consortium name="Ensembl"/>
        </authorList>
    </citation>
    <scope>IDENTIFICATION</scope>
</reference>
<dbReference type="Ensembl" id="ENSSLDT00000028398.1">
    <property type="protein sequence ID" value="ENSSLDP00000027562.1"/>
    <property type="gene ID" value="ENSSLDG00000021345.1"/>
</dbReference>
<dbReference type="GeneTree" id="ENSGT00950000183017"/>
<protein>
    <submittedName>
        <fullName evidence="3">Differentially expressed in FDCP 6 homolog</fullName>
    </submittedName>
</protein>
<dbReference type="InterPro" id="IPR011992">
    <property type="entry name" value="EF-hand-dom_pair"/>
</dbReference>
<dbReference type="Proteomes" id="UP000261360">
    <property type="component" value="Unplaced"/>
</dbReference>
<dbReference type="GO" id="GO:0005634">
    <property type="term" value="C:nucleus"/>
    <property type="evidence" value="ECO:0007669"/>
    <property type="project" value="TreeGrafter"/>
</dbReference>
<sequence length="266" mass="30493">MDLKSELLKSIWYAFTSLDVEKCGKVSKSQLKVLSHNLYTVLHIPHDPVALEEHFQDDDDGPVSNHGYMPYLNKYILDKYIYSFIGLFLPQMFLRSRANFKGVPQGALLSERDCFKLFCLFNLLSEDRYPLVMIPEEVEYLLKKISTAMSEEWDGKPLEDLISQDATLQEEGMSVWTFLDHMTAGQLLRVTSAEAFSLALDEVFLEMYHNVLKRVSVCVYSSLFFFFFLLDSSFAPFVIFILITAFRVICGKRGTFVGTGRSAGLY</sequence>
<proteinExistence type="predicted"/>
<keyword evidence="4" id="KW-1185">Reference proteome</keyword>
<dbReference type="GO" id="GO:0005737">
    <property type="term" value="C:cytoplasm"/>
    <property type="evidence" value="ECO:0007669"/>
    <property type="project" value="TreeGrafter"/>
</dbReference>
<dbReference type="PANTHER" id="PTHR14383">
    <property type="entry name" value="SWAP-70 RECOMBINASE"/>
    <property type="match status" value="1"/>
</dbReference>
<feature type="transmembrane region" description="Helical" evidence="1">
    <location>
        <begin position="223"/>
        <end position="246"/>
    </location>
</feature>
<keyword evidence="1" id="KW-1133">Transmembrane helix</keyword>
<dbReference type="AlphaFoldDB" id="A0A3B4YDD7"/>
<keyword evidence="1" id="KW-0472">Membrane</keyword>
<reference evidence="3" key="1">
    <citation type="submission" date="2025-08" db="UniProtKB">
        <authorList>
            <consortium name="Ensembl"/>
        </authorList>
    </citation>
    <scope>IDENTIFICATION</scope>
</reference>
<accession>A0A3B4YDD7</accession>
<evidence type="ECO:0000256" key="1">
    <source>
        <dbReference type="SAM" id="Phobius"/>
    </source>
</evidence>
<name>A0A3B4YDD7_SERLL</name>
<evidence type="ECO:0000259" key="2">
    <source>
        <dbReference type="Pfam" id="PF25530"/>
    </source>
</evidence>
<dbReference type="Pfam" id="PF25530">
    <property type="entry name" value="EF-hand_SWAP70_N"/>
    <property type="match status" value="1"/>
</dbReference>
<keyword evidence="1" id="KW-0812">Transmembrane</keyword>
<organism evidence="3 4">
    <name type="scientific">Seriola lalandi dorsalis</name>
    <dbReference type="NCBI Taxonomy" id="1841481"/>
    <lineage>
        <taxon>Eukaryota</taxon>
        <taxon>Metazoa</taxon>
        <taxon>Chordata</taxon>
        <taxon>Craniata</taxon>
        <taxon>Vertebrata</taxon>
        <taxon>Euteleostomi</taxon>
        <taxon>Actinopterygii</taxon>
        <taxon>Neopterygii</taxon>
        <taxon>Teleostei</taxon>
        <taxon>Neoteleostei</taxon>
        <taxon>Acanthomorphata</taxon>
        <taxon>Carangaria</taxon>
        <taxon>Carangiformes</taxon>
        <taxon>Carangidae</taxon>
        <taxon>Seriola</taxon>
    </lineage>
</organism>
<dbReference type="InterPro" id="IPR057836">
    <property type="entry name" value="EF-hand_SWAP70_N"/>
</dbReference>